<name>A0A0N4Y1L3_NIPBR</name>
<sequence>MSRLTVILLASLCCAHASFNDEALFKSETITQRAAFENRAKRHVPWMVDRDFNEHHDEWYKYDCKRVKLRPECKGINGGSFNGLDCFQPKEKNVKDLHSDDGWHKELTCTATSPDDYVVLATSSGGRPTIVGRASVSKIIRCNNKGKWVTVVDGDLEVEVKEAFCYIVPRVQE</sequence>
<protein>
    <submittedName>
        <fullName evidence="4">Ricin B-type lectin domain-containing protein</fullName>
    </submittedName>
</protein>
<dbReference type="AlphaFoldDB" id="A0A0N4Y1L3"/>
<organism evidence="4">
    <name type="scientific">Nippostrongylus brasiliensis</name>
    <name type="common">Rat hookworm</name>
    <dbReference type="NCBI Taxonomy" id="27835"/>
    <lineage>
        <taxon>Eukaryota</taxon>
        <taxon>Metazoa</taxon>
        <taxon>Ecdysozoa</taxon>
        <taxon>Nematoda</taxon>
        <taxon>Chromadorea</taxon>
        <taxon>Rhabditida</taxon>
        <taxon>Rhabditina</taxon>
        <taxon>Rhabditomorpha</taxon>
        <taxon>Strongyloidea</taxon>
        <taxon>Heligmosomidae</taxon>
        <taxon>Nippostrongylus</taxon>
    </lineage>
</organism>
<reference evidence="4" key="1">
    <citation type="submission" date="2017-02" db="UniProtKB">
        <authorList>
            <consortium name="WormBaseParasite"/>
        </authorList>
    </citation>
    <scope>IDENTIFICATION</scope>
</reference>
<dbReference type="Proteomes" id="UP000271162">
    <property type="component" value="Unassembled WGS sequence"/>
</dbReference>
<feature type="chain" id="PRO_5043125329" evidence="1">
    <location>
        <begin position="18"/>
        <end position="173"/>
    </location>
</feature>
<evidence type="ECO:0000313" key="3">
    <source>
        <dbReference type="Proteomes" id="UP000271162"/>
    </source>
</evidence>
<dbReference type="WBParaSite" id="NBR_0000951601-mRNA-1">
    <property type="protein sequence ID" value="NBR_0000951601-mRNA-1"/>
    <property type="gene ID" value="NBR_0000951601"/>
</dbReference>
<evidence type="ECO:0000313" key="2">
    <source>
        <dbReference type="EMBL" id="VDL73106.1"/>
    </source>
</evidence>
<proteinExistence type="predicted"/>
<evidence type="ECO:0000313" key="4">
    <source>
        <dbReference type="WBParaSite" id="NBR_0000951601-mRNA-1"/>
    </source>
</evidence>
<dbReference type="EMBL" id="UYSL01020153">
    <property type="protein sequence ID" value="VDL73106.1"/>
    <property type="molecule type" value="Genomic_DNA"/>
</dbReference>
<keyword evidence="3" id="KW-1185">Reference proteome</keyword>
<dbReference type="OMA" id="KELTCTA"/>
<reference evidence="2 3" key="2">
    <citation type="submission" date="2018-11" db="EMBL/GenBank/DDBJ databases">
        <authorList>
            <consortium name="Pathogen Informatics"/>
        </authorList>
    </citation>
    <scope>NUCLEOTIDE SEQUENCE [LARGE SCALE GENOMIC DNA]</scope>
</reference>
<feature type="signal peptide" evidence="1">
    <location>
        <begin position="1"/>
        <end position="17"/>
    </location>
</feature>
<keyword evidence="1" id="KW-0732">Signal</keyword>
<gene>
    <name evidence="2" type="ORF">NBR_LOCUS9517</name>
</gene>
<evidence type="ECO:0000256" key="1">
    <source>
        <dbReference type="SAM" id="SignalP"/>
    </source>
</evidence>
<accession>A0A0N4Y1L3</accession>